<evidence type="ECO:0000256" key="6">
    <source>
        <dbReference type="ARBA" id="ARBA00022723"/>
    </source>
</evidence>
<evidence type="ECO:0000259" key="10">
    <source>
        <dbReference type="Pfam" id="PF01743"/>
    </source>
</evidence>
<dbReference type="PANTHER" id="PTHR46173:SF1">
    <property type="entry name" value="CCA TRNA NUCLEOTIDYLTRANSFERASE 1, MITOCHONDRIAL"/>
    <property type="match status" value="1"/>
</dbReference>
<dbReference type="GO" id="GO:0005739">
    <property type="term" value="C:mitochondrion"/>
    <property type="evidence" value="ECO:0007669"/>
    <property type="project" value="TreeGrafter"/>
</dbReference>
<evidence type="ECO:0000256" key="4">
    <source>
        <dbReference type="ARBA" id="ARBA00022694"/>
    </source>
</evidence>
<evidence type="ECO:0000256" key="8">
    <source>
        <dbReference type="ARBA" id="ARBA00022842"/>
    </source>
</evidence>
<evidence type="ECO:0000256" key="9">
    <source>
        <dbReference type="RuleBase" id="RU003953"/>
    </source>
</evidence>
<dbReference type="Pfam" id="PF01743">
    <property type="entry name" value="PolyA_pol"/>
    <property type="match status" value="1"/>
</dbReference>
<evidence type="ECO:0000256" key="3">
    <source>
        <dbReference type="ARBA" id="ARBA00022679"/>
    </source>
</evidence>
<evidence type="ECO:0000313" key="13">
    <source>
        <dbReference type="Proteomes" id="UP000276133"/>
    </source>
</evidence>
<gene>
    <name evidence="12" type="ORF">BpHYR1_010667</name>
</gene>
<dbReference type="STRING" id="10195.A0A3M7P8G9"/>
<dbReference type="SUPFAM" id="SSF81891">
    <property type="entry name" value="Poly A polymerase C-terminal region-like"/>
    <property type="match status" value="1"/>
</dbReference>
<keyword evidence="8" id="KW-0460">Magnesium</keyword>
<dbReference type="GO" id="GO:1990180">
    <property type="term" value="P:mitochondrial tRNA 3'-end processing"/>
    <property type="evidence" value="ECO:0007669"/>
    <property type="project" value="TreeGrafter"/>
</dbReference>
<dbReference type="Gene3D" id="1.10.3090.10">
    <property type="entry name" value="cca-adding enzyme, domain 2"/>
    <property type="match status" value="1"/>
</dbReference>
<dbReference type="GO" id="GO:0000049">
    <property type="term" value="F:tRNA binding"/>
    <property type="evidence" value="ECO:0007669"/>
    <property type="project" value="TreeGrafter"/>
</dbReference>
<evidence type="ECO:0000313" key="12">
    <source>
        <dbReference type="EMBL" id="RMZ95381.1"/>
    </source>
</evidence>
<feature type="domain" description="tRNA nucleotidyltransferase/poly(A) polymerase RNA and SrmB- binding" evidence="11">
    <location>
        <begin position="219"/>
        <end position="269"/>
    </location>
</feature>
<evidence type="ECO:0000259" key="11">
    <source>
        <dbReference type="Pfam" id="PF12627"/>
    </source>
</evidence>
<comment type="cofactor">
    <cofactor evidence="1">
        <name>Mg(2+)</name>
        <dbReference type="ChEBI" id="CHEBI:18420"/>
    </cofactor>
</comment>
<name>A0A3M7P8G9_BRAPC</name>
<dbReference type="AlphaFoldDB" id="A0A3M7P8G9"/>
<keyword evidence="6" id="KW-0479">Metal-binding</keyword>
<keyword evidence="13" id="KW-1185">Reference proteome</keyword>
<sequence>MVVQISTFRILLGSKKISSVVPKNFQSTFKTYKLESQLFKKILTDELSTLSNVFKKNNFELRIAGGAVRDLVMNILPHDIDLATNALPNQMIQMFNQENIRIINLNGLKHGTVPVRINDKQNFEITTLRIDVKTYGRHAEVEFTNDWHKDAIRRDLTVNSLFLDFEGVILDYVNGMYDIKNKIVRFVGVPDKRVKEDYLRILRYFRFYSRVKDDCNDHHKESLEAIRNNADGLEIISGQRIGHELRLILSQKFSDSFMKIFYDFNLASHMGMKINFTKSLPENGNVNKYQKVYQNFLKNKIQPIVLLAALMSSEDDVKTIIGKLDQRIRLSNEERHLLIAIKRFENIFNEFDSDEKQFVLPKSVHDRPLRKTEAFELMKYLDRIEMIETIKKLKIPEFKINYKMINEQKIFDSSNQEMITVEKYSKTKKIRLSAMLLDLKLRWINSNFAMSEDDILGVVDESYI</sequence>
<dbReference type="InterPro" id="IPR050264">
    <property type="entry name" value="Bact_CCA-adding_enz_type3_sf"/>
</dbReference>
<comment type="similarity">
    <text evidence="2 9">Belongs to the tRNA nucleotidyltransferase/poly(A) polymerase family.</text>
</comment>
<dbReference type="InterPro" id="IPR032828">
    <property type="entry name" value="PolyA_RNA-bd"/>
</dbReference>
<dbReference type="InterPro" id="IPR043519">
    <property type="entry name" value="NT_sf"/>
</dbReference>
<evidence type="ECO:0000256" key="1">
    <source>
        <dbReference type="ARBA" id="ARBA00001946"/>
    </source>
</evidence>
<dbReference type="EMBL" id="REGN01012458">
    <property type="protein sequence ID" value="RMZ95381.1"/>
    <property type="molecule type" value="Genomic_DNA"/>
</dbReference>
<comment type="caution">
    <text evidence="12">The sequence shown here is derived from an EMBL/GenBank/DDBJ whole genome shotgun (WGS) entry which is preliminary data.</text>
</comment>
<reference evidence="12 13" key="1">
    <citation type="journal article" date="2018" name="Sci. Rep.">
        <title>Genomic signatures of local adaptation to the degree of environmental predictability in rotifers.</title>
        <authorList>
            <person name="Franch-Gras L."/>
            <person name="Hahn C."/>
            <person name="Garcia-Roger E.M."/>
            <person name="Carmona M.J."/>
            <person name="Serra M."/>
            <person name="Gomez A."/>
        </authorList>
    </citation>
    <scope>NUCLEOTIDE SEQUENCE [LARGE SCALE GENOMIC DNA]</scope>
    <source>
        <strain evidence="12">HYR1</strain>
    </source>
</reference>
<protein>
    <submittedName>
        <fullName evidence="12">CCA tRNA nucleotidyltransferase mitochondrial</fullName>
    </submittedName>
</protein>
<dbReference type="InterPro" id="IPR002646">
    <property type="entry name" value="PolA_pol_head_dom"/>
</dbReference>
<keyword evidence="9" id="KW-0694">RNA-binding</keyword>
<dbReference type="SUPFAM" id="SSF81301">
    <property type="entry name" value="Nucleotidyltransferase"/>
    <property type="match status" value="1"/>
</dbReference>
<keyword evidence="3 9" id="KW-0808">Transferase</keyword>
<evidence type="ECO:0000256" key="5">
    <source>
        <dbReference type="ARBA" id="ARBA00022695"/>
    </source>
</evidence>
<dbReference type="OrthoDB" id="445712at2759"/>
<dbReference type="GO" id="GO:0016779">
    <property type="term" value="F:nucleotidyltransferase activity"/>
    <property type="evidence" value="ECO:0007669"/>
    <property type="project" value="UniProtKB-KW"/>
</dbReference>
<keyword evidence="5" id="KW-0548">Nucleotidyltransferase</keyword>
<dbReference type="Gene3D" id="3.30.460.10">
    <property type="entry name" value="Beta Polymerase, domain 2"/>
    <property type="match status" value="1"/>
</dbReference>
<proteinExistence type="inferred from homology"/>
<evidence type="ECO:0000256" key="7">
    <source>
        <dbReference type="ARBA" id="ARBA00022741"/>
    </source>
</evidence>
<organism evidence="12 13">
    <name type="scientific">Brachionus plicatilis</name>
    <name type="common">Marine rotifer</name>
    <name type="synonym">Brachionus muelleri</name>
    <dbReference type="NCBI Taxonomy" id="10195"/>
    <lineage>
        <taxon>Eukaryota</taxon>
        <taxon>Metazoa</taxon>
        <taxon>Spiralia</taxon>
        <taxon>Gnathifera</taxon>
        <taxon>Rotifera</taxon>
        <taxon>Eurotatoria</taxon>
        <taxon>Monogononta</taxon>
        <taxon>Pseudotrocha</taxon>
        <taxon>Ploima</taxon>
        <taxon>Brachionidae</taxon>
        <taxon>Brachionus</taxon>
    </lineage>
</organism>
<dbReference type="GO" id="GO:0000166">
    <property type="term" value="F:nucleotide binding"/>
    <property type="evidence" value="ECO:0007669"/>
    <property type="project" value="UniProtKB-KW"/>
</dbReference>
<dbReference type="GO" id="GO:0046872">
    <property type="term" value="F:metal ion binding"/>
    <property type="evidence" value="ECO:0007669"/>
    <property type="project" value="UniProtKB-KW"/>
</dbReference>
<keyword evidence="7" id="KW-0547">Nucleotide-binding</keyword>
<accession>A0A3M7P8G9</accession>
<dbReference type="GO" id="GO:0001680">
    <property type="term" value="P:tRNA 3'-terminal CCA addition"/>
    <property type="evidence" value="ECO:0007669"/>
    <property type="project" value="TreeGrafter"/>
</dbReference>
<feature type="domain" description="Poly A polymerase head" evidence="10">
    <location>
        <begin position="61"/>
        <end position="185"/>
    </location>
</feature>
<dbReference type="Pfam" id="PF12627">
    <property type="entry name" value="PolyA_pol_RNAbd"/>
    <property type="match status" value="1"/>
</dbReference>
<keyword evidence="4" id="KW-0819">tRNA processing</keyword>
<dbReference type="CDD" id="cd05398">
    <property type="entry name" value="NT_ClassII-CCAase"/>
    <property type="match status" value="1"/>
</dbReference>
<evidence type="ECO:0000256" key="2">
    <source>
        <dbReference type="ARBA" id="ARBA00007265"/>
    </source>
</evidence>
<dbReference type="Proteomes" id="UP000276133">
    <property type="component" value="Unassembled WGS sequence"/>
</dbReference>
<dbReference type="PANTHER" id="PTHR46173">
    <property type="entry name" value="CCA TRNA NUCLEOTIDYLTRANSFERASE 1, MITOCHONDRIAL"/>
    <property type="match status" value="1"/>
</dbReference>